<reference evidence="2 3" key="1">
    <citation type="submission" date="2019-06" db="EMBL/GenBank/DDBJ databases">
        <title>Sequencing the genomes of 1000 actinobacteria strains.</title>
        <authorList>
            <person name="Klenk H.-P."/>
        </authorList>
    </citation>
    <scope>NUCLEOTIDE SEQUENCE [LARGE SCALE GENOMIC DNA]</scope>
    <source>
        <strain evidence="2 3">DSM 45511</strain>
    </source>
</reference>
<protein>
    <submittedName>
        <fullName evidence="2">Uncharacterized protein</fullName>
    </submittedName>
</protein>
<keyword evidence="1" id="KW-1133">Transmembrane helix</keyword>
<organism evidence="2 3">
    <name type="scientific">Pseudonocardia cypriaca</name>
    <dbReference type="NCBI Taxonomy" id="882449"/>
    <lineage>
        <taxon>Bacteria</taxon>
        <taxon>Bacillati</taxon>
        <taxon>Actinomycetota</taxon>
        <taxon>Actinomycetes</taxon>
        <taxon>Pseudonocardiales</taxon>
        <taxon>Pseudonocardiaceae</taxon>
        <taxon>Pseudonocardia</taxon>
    </lineage>
</organism>
<feature type="transmembrane region" description="Helical" evidence="1">
    <location>
        <begin position="49"/>
        <end position="70"/>
    </location>
</feature>
<name>A0A543FXT4_9PSEU</name>
<keyword evidence="1" id="KW-0812">Transmembrane</keyword>
<feature type="transmembrane region" description="Helical" evidence="1">
    <location>
        <begin position="77"/>
        <end position="102"/>
    </location>
</feature>
<proteinExistence type="predicted"/>
<keyword evidence="1" id="KW-0472">Membrane</keyword>
<feature type="transmembrane region" description="Helical" evidence="1">
    <location>
        <begin position="21"/>
        <end position="43"/>
    </location>
</feature>
<comment type="caution">
    <text evidence="2">The sequence shown here is derived from an EMBL/GenBank/DDBJ whole genome shotgun (WGS) entry which is preliminary data.</text>
</comment>
<dbReference type="RefSeq" id="WP_142105284.1">
    <property type="nucleotide sequence ID" value="NZ_VFPH01000002.1"/>
</dbReference>
<dbReference type="EMBL" id="VFPH01000002">
    <property type="protein sequence ID" value="TQM38641.1"/>
    <property type="molecule type" value="Genomic_DNA"/>
</dbReference>
<dbReference type="AlphaFoldDB" id="A0A543FXT4"/>
<evidence type="ECO:0000313" key="2">
    <source>
        <dbReference type="EMBL" id="TQM38641.1"/>
    </source>
</evidence>
<sequence length="103" mass="10122">MGRSRAVGRRPENRGIRVLRGFSGVLAGGLVALAVALLVAGIAAQQRAVPGPGIVAIAGHAVAAAVAVLVQRRADRTAGLAAVGAACGVVALTVVVLGVQWLA</sequence>
<evidence type="ECO:0000256" key="1">
    <source>
        <dbReference type="SAM" id="Phobius"/>
    </source>
</evidence>
<accession>A0A543FXT4</accession>
<dbReference type="Proteomes" id="UP000319818">
    <property type="component" value="Unassembled WGS sequence"/>
</dbReference>
<gene>
    <name evidence="2" type="ORF">FB388_5885</name>
</gene>
<keyword evidence="3" id="KW-1185">Reference proteome</keyword>
<evidence type="ECO:0000313" key="3">
    <source>
        <dbReference type="Proteomes" id="UP000319818"/>
    </source>
</evidence>